<feature type="domain" description="Glycosyltransferase subfamily 4-like N-terminal" evidence="4">
    <location>
        <begin position="115"/>
        <end position="307"/>
    </location>
</feature>
<dbReference type="GO" id="GO:0016757">
    <property type="term" value="F:glycosyltransferase activity"/>
    <property type="evidence" value="ECO:0007669"/>
    <property type="project" value="UniProtKB-KW"/>
</dbReference>
<dbReference type="GO" id="GO:1901137">
    <property type="term" value="P:carbohydrate derivative biosynthetic process"/>
    <property type="evidence" value="ECO:0007669"/>
    <property type="project" value="UniProtKB-ARBA"/>
</dbReference>
<dbReference type="Proteomes" id="UP000515570">
    <property type="component" value="Chromosome"/>
</dbReference>
<dbReference type="RefSeq" id="WP_182385629.1">
    <property type="nucleotide sequence ID" value="NZ_CP059833.1"/>
</dbReference>
<evidence type="ECO:0000256" key="2">
    <source>
        <dbReference type="ARBA" id="ARBA00022679"/>
    </source>
</evidence>
<evidence type="ECO:0000313" key="6">
    <source>
        <dbReference type="Proteomes" id="UP000515570"/>
    </source>
</evidence>
<dbReference type="SUPFAM" id="SSF53756">
    <property type="entry name" value="UDP-Glycosyltransferase/glycogen phosphorylase"/>
    <property type="match status" value="1"/>
</dbReference>
<protein>
    <submittedName>
        <fullName evidence="5">Glycosyltransferase</fullName>
    </submittedName>
</protein>
<keyword evidence="6" id="KW-1185">Reference proteome</keyword>
<feature type="domain" description="Glycosyl transferase family 1" evidence="3">
    <location>
        <begin position="319"/>
        <end position="460"/>
    </location>
</feature>
<name>A0A7G5FDY1_9CORY</name>
<gene>
    <name evidence="5" type="ORF">HW450_10835</name>
</gene>
<dbReference type="Gene3D" id="3.40.50.2000">
    <property type="entry name" value="Glycogen Phosphorylase B"/>
    <property type="match status" value="2"/>
</dbReference>
<dbReference type="Pfam" id="PF13439">
    <property type="entry name" value="Glyco_transf_4"/>
    <property type="match status" value="1"/>
</dbReference>
<dbReference type="EMBL" id="CP059833">
    <property type="protein sequence ID" value="QMV84822.1"/>
    <property type="molecule type" value="Genomic_DNA"/>
</dbReference>
<dbReference type="GO" id="GO:1903509">
    <property type="term" value="P:liposaccharide metabolic process"/>
    <property type="evidence" value="ECO:0007669"/>
    <property type="project" value="UniProtKB-ARBA"/>
</dbReference>
<dbReference type="PANTHER" id="PTHR45947">
    <property type="entry name" value="SULFOQUINOVOSYL TRANSFERASE SQD2"/>
    <property type="match status" value="1"/>
</dbReference>
<proteinExistence type="predicted"/>
<dbReference type="Pfam" id="PF00534">
    <property type="entry name" value="Glycos_transf_1"/>
    <property type="match status" value="1"/>
</dbReference>
<dbReference type="InterPro" id="IPR028098">
    <property type="entry name" value="Glyco_trans_4-like_N"/>
</dbReference>
<evidence type="ECO:0000259" key="4">
    <source>
        <dbReference type="Pfam" id="PF13439"/>
    </source>
</evidence>
<keyword evidence="2 5" id="KW-0808">Transferase</keyword>
<evidence type="ECO:0000256" key="1">
    <source>
        <dbReference type="ARBA" id="ARBA00022676"/>
    </source>
</evidence>
<dbReference type="PANTHER" id="PTHR45947:SF3">
    <property type="entry name" value="SULFOQUINOVOSYL TRANSFERASE SQD2"/>
    <property type="match status" value="1"/>
</dbReference>
<evidence type="ECO:0000313" key="5">
    <source>
        <dbReference type="EMBL" id="QMV84822.1"/>
    </source>
</evidence>
<reference evidence="5 6" key="1">
    <citation type="submission" date="2020-07" db="EMBL/GenBank/DDBJ databases">
        <title>non toxigenic Corynebacterium sp. nov from a clinical source.</title>
        <authorList>
            <person name="Bernier A.-M."/>
            <person name="Bernard K."/>
        </authorList>
    </citation>
    <scope>NUCLEOTIDE SEQUENCE [LARGE SCALE GENOMIC DNA]</scope>
    <source>
        <strain evidence="6">NML 93-0612</strain>
    </source>
</reference>
<evidence type="ECO:0000259" key="3">
    <source>
        <dbReference type="Pfam" id="PF00534"/>
    </source>
</evidence>
<accession>A0A7G5FDY1</accession>
<organism evidence="5 6">
    <name type="scientific">Corynebacterium hindlerae</name>
    <dbReference type="NCBI Taxonomy" id="699041"/>
    <lineage>
        <taxon>Bacteria</taxon>
        <taxon>Bacillati</taxon>
        <taxon>Actinomycetota</taxon>
        <taxon>Actinomycetes</taxon>
        <taxon>Mycobacteriales</taxon>
        <taxon>Corynebacteriaceae</taxon>
        <taxon>Corynebacterium</taxon>
    </lineage>
</organism>
<keyword evidence="1" id="KW-0328">Glycosyltransferase</keyword>
<dbReference type="InterPro" id="IPR001296">
    <property type="entry name" value="Glyco_trans_1"/>
</dbReference>
<sequence>MTLNLAAAVVATWFGSTSATFTRASTLRELGMAPLQVFDPLGAYSLLLHGCPHWPECVASWRHYVMTGARWKSFSLANKRNGLGGTILVAMSRQLKIAQFVDNYGPAHNGLLIAVQQLEGDLLSRGHEVIVVAPKAKGRNPHQGNPNREEIRLPSVVVPKLPVRIASGRKFTSTIKKIGKLQPDVIHVHGFGPIGVLGLWSAVRHDIPLVVTWHTDFDAYAEHYPAILPVLRGVVRLFAQMNRSEVYALSDIKQARLELGDNASLLGLMRRMLTEANIVTAPSPKTQSRALLLAPGADVRCVPNGVDKLPAGPAPIERGTGPLIMYAGRIAPEKGLTLLFDAFELVAEIRPDAQLMVVGDWEHTKSLRRRLAKMREKYQVILPGEQPHSELGAYYAMADVFAFPSTTDTQALVLHEAALAGLPIVLADTELDLVIEPGVNGEFGGATPIAFAAALLKVIDRLADPAWSDRARSRSQELAGQWNLESQAEAMMDIYEELSDRH</sequence>
<dbReference type="AlphaFoldDB" id="A0A7G5FDY1"/>
<dbReference type="InterPro" id="IPR050194">
    <property type="entry name" value="Glycosyltransferase_grp1"/>
</dbReference>